<dbReference type="Proteomes" id="UP000237000">
    <property type="component" value="Unassembled WGS sequence"/>
</dbReference>
<dbReference type="InParanoid" id="A0A2P5ENG9"/>
<evidence type="ECO:0000256" key="1">
    <source>
        <dbReference type="SAM" id="MobiDB-lite"/>
    </source>
</evidence>
<dbReference type="AlphaFoldDB" id="A0A2P5ENG9"/>
<sequence length="64" mass="7050">MPDACIEELGSSSTVSCAIYPSMSSGTRKHKPKGYIPTKSSIRNEQKRAQTIFSRQNSTRSSVQ</sequence>
<protein>
    <submittedName>
        <fullName evidence="2">Uncharacterized protein</fullName>
    </submittedName>
</protein>
<feature type="compositionally biased region" description="Polar residues" evidence="1">
    <location>
        <begin position="49"/>
        <end position="64"/>
    </location>
</feature>
<reference evidence="3" key="1">
    <citation type="submission" date="2016-06" db="EMBL/GenBank/DDBJ databases">
        <title>Parallel loss of symbiosis genes in relatives of nitrogen-fixing non-legume Parasponia.</title>
        <authorList>
            <person name="Van Velzen R."/>
            <person name="Holmer R."/>
            <person name="Bu F."/>
            <person name="Rutten L."/>
            <person name="Van Zeijl A."/>
            <person name="Liu W."/>
            <person name="Santuari L."/>
            <person name="Cao Q."/>
            <person name="Sharma T."/>
            <person name="Shen D."/>
            <person name="Roswanjaya Y."/>
            <person name="Wardhani T."/>
            <person name="Kalhor M.S."/>
            <person name="Jansen J."/>
            <person name="Van den Hoogen J."/>
            <person name="Gungor B."/>
            <person name="Hartog M."/>
            <person name="Hontelez J."/>
            <person name="Verver J."/>
            <person name="Yang W.-C."/>
            <person name="Schijlen E."/>
            <person name="Repin R."/>
            <person name="Schilthuizen M."/>
            <person name="Schranz E."/>
            <person name="Heidstra R."/>
            <person name="Miyata K."/>
            <person name="Fedorova E."/>
            <person name="Kohlen W."/>
            <person name="Bisseling T."/>
            <person name="Smit S."/>
            <person name="Geurts R."/>
        </authorList>
    </citation>
    <scope>NUCLEOTIDE SEQUENCE [LARGE SCALE GENOMIC DNA]</scope>
    <source>
        <strain evidence="3">cv. RG33-2</strain>
    </source>
</reference>
<proteinExistence type="predicted"/>
<comment type="caution">
    <text evidence="2">The sequence shown here is derived from an EMBL/GenBank/DDBJ whole genome shotgun (WGS) entry which is preliminary data.</text>
</comment>
<feature type="region of interest" description="Disordered" evidence="1">
    <location>
        <begin position="21"/>
        <end position="64"/>
    </location>
</feature>
<organism evidence="2 3">
    <name type="scientific">Trema orientale</name>
    <name type="common">Charcoal tree</name>
    <name type="synonym">Celtis orientalis</name>
    <dbReference type="NCBI Taxonomy" id="63057"/>
    <lineage>
        <taxon>Eukaryota</taxon>
        <taxon>Viridiplantae</taxon>
        <taxon>Streptophyta</taxon>
        <taxon>Embryophyta</taxon>
        <taxon>Tracheophyta</taxon>
        <taxon>Spermatophyta</taxon>
        <taxon>Magnoliopsida</taxon>
        <taxon>eudicotyledons</taxon>
        <taxon>Gunneridae</taxon>
        <taxon>Pentapetalae</taxon>
        <taxon>rosids</taxon>
        <taxon>fabids</taxon>
        <taxon>Rosales</taxon>
        <taxon>Cannabaceae</taxon>
        <taxon>Trema</taxon>
    </lineage>
</organism>
<keyword evidence="3" id="KW-1185">Reference proteome</keyword>
<name>A0A2P5ENG9_TREOI</name>
<accession>A0A2P5ENG9</accession>
<evidence type="ECO:0000313" key="3">
    <source>
        <dbReference type="Proteomes" id="UP000237000"/>
    </source>
</evidence>
<evidence type="ECO:0000313" key="2">
    <source>
        <dbReference type="EMBL" id="PON87097.1"/>
    </source>
</evidence>
<gene>
    <name evidence="2" type="ORF">TorRG33x02_170460</name>
</gene>
<dbReference type="EMBL" id="JXTC01000121">
    <property type="protein sequence ID" value="PON87097.1"/>
    <property type="molecule type" value="Genomic_DNA"/>
</dbReference>